<evidence type="ECO:0000313" key="4">
    <source>
        <dbReference type="Proteomes" id="UP000244722"/>
    </source>
</evidence>
<dbReference type="EMBL" id="NESQ01000180">
    <property type="protein sequence ID" value="PUU76667.1"/>
    <property type="molecule type" value="Genomic_DNA"/>
</dbReference>
<accession>A0A2T6ZMF4</accession>
<dbReference type="PANTHER" id="PTHR15157:SF5">
    <property type="entry name" value="UV RADIATION RESISTANCE-ASSOCIATED GENE PROTEIN"/>
    <property type="match status" value="1"/>
</dbReference>
<dbReference type="Pfam" id="PF17649">
    <property type="entry name" value="VPS38"/>
    <property type="match status" value="1"/>
</dbReference>
<dbReference type="PANTHER" id="PTHR15157">
    <property type="entry name" value="UV RADIATION RESISTANCE-ASSOCIATED GENE PROTEIN"/>
    <property type="match status" value="1"/>
</dbReference>
<dbReference type="GO" id="GO:0000149">
    <property type="term" value="F:SNARE binding"/>
    <property type="evidence" value="ECO:0007669"/>
    <property type="project" value="TreeGrafter"/>
</dbReference>
<dbReference type="InterPro" id="IPR040939">
    <property type="entry name" value="Vps38"/>
</dbReference>
<evidence type="ECO:0000256" key="1">
    <source>
        <dbReference type="ARBA" id="ARBA00023054"/>
    </source>
</evidence>
<sequence length="571" mass="63207">MPSDSDGLRTTPDTDFVPGIGTAPRERPLLLPSGRKLRHLNGIALRNLTTCVQKAQSARPAKSSDDDVLAGAWKSAGKLPARTEELTSGSSSSGGGLIHAKSEMDLTRPGGQLRRRSTRGNPLGLENPMTRQKRLEDVTAGRMADVFFSLHTVGGGALIERSDDPIYISEIVSKSMNPNFQFFELSHSAPHVSRLDKVTVKIWAGTQGQFRLIVELNVALSALQFIGKNLENFGYPFPTNSIIFFLSDGIYTTFMDISLSSPALHRELPIRGTKLTPTSIQSTTSYDAIMKLNNLEDCIKDAEQTSAKVSSQINAILERESSSMTPLREVSQARESRKTLQGFLASERKRLSAAVKKREALQQSLRMRREAMAAGREAQKTGENYLKEAAVGLERCRKDLGETKKGIEAQRRRIVEDLQTVYPVEPVPNHPLAFTIRSLPLPNTHHEDADPDTVSAALGYVAHVAYLLSFYLGTYLRYPLQPLSSSSFVRDPISVIAGARTFPLWVKGSVYFRFEYAIFLLNKDLEQLMSSQGLWVMDIRHTLPNLKYLLLFAGANKTLITLHKSTFSAAL</sequence>
<evidence type="ECO:0000256" key="2">
    <source>
        <dbReference type="SAM" id="MobiDB-lite"/>
    </source>
</evidence>
<proteinExistence type="predicted"/>
<dbReference type="Proteomes" id="UP000244722">
    <property type="component" value="Unassembled WGS sequence"/>
</dbReference>
<dbReference type="AlphaFoldDB" id="A0A2T6ZMF4"/>
<dbReference type="STRING" id="42251.A0A2T6ZMF4"/>
<dbReference type="GO" id="GO:0005768">
    <property type="term" value="C:endosome"/>
    <property type="evidence" value="ECO:0007669"/>
    <property type="project" value="TreeGrafter"/>
</dbReference>
<feature type="region of interest" description="Disordered" evidence="2">
    <location>
        <begin position="80"/>
        <end position="131"/>
    </location>
</feature>
<dbReference type="OrthoDB" id="72772at2759"/>
<evidence type="ECO:0008006" key="5">
    <source>
        <dbReference type="Google" id="ProtNLM"/>
    </source>
</evidence>
<keyword evidence="4" id="KW-1185">Reference proteome</keyword>
<feature type="region of interest" description="Disordered" evidence="2">
    <location>
        <begin position="1"/>
        <end position="25"/>
    </location>
</feature>
<reference evidence="3 4" key="1">
    <citation type="submission" date="2017-04" db="EMBL/GenBank/DDBJ databases">
        <title>Draft genome sequence of Tuber borchii Vittad., a whitish edible truffle.</title>
        <authorList>
            <consortium name="DOE Joint Genome Institute"/>
            <person name="Murat C."/>
            <person name="Kuo A."/>
            <person name="Barry K.W."/>
            <person name="Clum A."/>
            <person name="Dockter R.B."/>
            <person name="Fauchery L."/>
            <person name="Iotti M."/>
            <person name="Kohler A."/>
            <person name="Labutti K."/>
            <person name="Lindquist E.A."/>
            <person name="Lipzen A."/>
            <person name="Ohm R.A."/>
            <person name="Wang M."/>
            <person name="Grigoriev I.V."/>
            <person name="Zambonelli A."/>
            <person name="Martin F.M."/>
        </authorList>
    </citation>
    <scope>NUCLEOTIDE SEQUENCE [LARGE SCALE GENOMIC DNA]</scope>
    <source>
        <strain evidence="3 4">Tbo3840</strain>
    </source>
</reference>
<evidence type="ECO:0000313" key="3">
    <source>
        <dbReference type="EMBL" id="PUU76667.1"/>
    </source>
</evidence>
<comment type="caution">
    <text evidence="3">The sequence shown here is derived from an EMBL/GenBank/DDBJ whole genome shotgun (WGS) entry which is preliminary data.</text>
</comment>
<protein>
    <recommendedName>
        <fullName evidence="5">UV radiation resistance protein and autophagy-related subunit 14-domain-containing protein</fullName>
    </recommendedName>
</protein>
<dbReference type="GO" id="GO:0034272">
    <property type="term" value="C:phosphatidylinositol 3-kinase complex, class III, type II"/>
    <property type="evidence" value="ECO:0007669"/>
    <property type="project" value="InterPro"/>
</dbReference>
<organism evidence="3 4">
    <name type="scientific">Tuber borchii</name>
    <name type="common">White truffle</name>
    <dbReference type="NCBI Taxonomy" id="42251"/>
    <lineage>
        <taxon>Eukaryota</taxon>
        <taxon>Fungi</taxon>
        <taxon>Dikarya</taxon>
        <taxon>Ascomycota</taxon>
        <taxon>Pezizomycotina</taxon>
        <taxon>Pezizomycetes</taxon>
        <taxon>Pezizales</taxon>
        <taxon>Tuberaceae</taxon>
        <taxon>Tuber</taxon>
    </lineage>
</organism>
<keyword evidence="1" id="KW-0175">Coiled coil</keyword>
<dbReference type="GO" id="GO:0000323">
    <property type="term" value="C:lytic vacuole"/>
    <property type="evidence" value="ECO:0007669"/>
    <property type="project" value="TreeGrafter"/>
</dbReference>
<gene>
    <name evidence="3" type="ORF">B9Z19DRAFT_1102237</name>
</gene>
<dbReference type="GO" id="GO:0035493">
    <property type="term" value="P:SNARE complex assembly"/>
    <property type="evidence" value="ECO:0007669"/>
    <property type="project" value="TreeGrafter"/>
</dbReference>
<name>A0A2T6ZMF4_TUBBO</name>